<keyword evidence="3" id="KW-1185">Reference proteome</keyword>
<feature type="chain" id="PRO_5005465762" description="Outer membrane protein beta-barrel domain-containing protein" evidence="1">
    <location>
        <begin position="35"/>
        <end position="197"/>
    </location>
</feature>
<dbReference type="KEGG" id="llu:AKJ09_01193"/>
<protein>
    <recommendedName>
        <fullName evidence="4">Outer membrane protein beta-barrel domain-containing protein</fullName>
    </recommendedName>
</protein>
<gene>
    <name evidence="2" type="ORF">AKJ09_01193</name>
</gene>
<dbReference type="AlphaFoldDB" id="A0A0K1PN39"/>
<dbReference type="Proteomes" id="UP000064967">
    <property type="component" value="Chromosome"/>
</dbReference>
<evidence type="ECO:0008006" key="4">
    <source>
        <dbReference type="Google" id="ProtNLM"/>
    </source>
</evidence>
<dbReference type="EMBL" id="CP012333">
    <property type="protein sequence ID" value="AKU94529.1"/>
    <property type="molecule type" value="Genomic_DNA"/>
</dbReference>
<evidence type="ECO:0000313" key="3">
    <source>
        <dbReference type="Proteomes" id="UP000064967"/>
    </source>
</evidence>
<feature type="signal peptide" evidence="1">
    <location>
        <begin position="1"/>
        <end position="34"/>
    </location>
</feature>
<organism evidence="2 3">
    <name type="scientific">Labilithrix luteola</name>
    <dbReference type="NCBI Taxonomy" id="1391654"/>
    <lineage>
        <taxon>Bacteria</taxon>
        <taxon>Pseudomonadati</taxon>
        <taxon>Myxococcota</taxon>
        <taxon>Polyangia</taxon>
        <taxon>Polyangiales</taxon>
        <taxon>Labilitrichaceae</taxon>
        <taxon>Labilithrix</taxon>
    </lineage>
</organism>
<keyword evidence="1" id="KW-0732">Signal</keyword>
<evidence type="ECO:0000256" key="1">
    <source>
        <dbReference type="SAM" id="SignalP"/>
    </source>
</evidence>
<dbReference type="STRING" id="1391654.AKJ09_01193"/>
<evidence type="ECO:0000313" key="2">
    <source>
        <dbReference type="EMBL" id="AKU94529.1"/>
    </source>
</evidence>
<reference evidence="2 3" key="1">
    <citation type="submission" date="2015-08" db="EMBL/GenBank/DDBJ databases">
        <authorList>
            <person name="Babu N.S."/>
            <person name="Beckwith C.J."/>
            <person name="Beseler K.G."/>
            <person name="Brison A."/>
            <person name="Carone J.V."/>
            <person name="Caskin T.P."/>
            <person name="Diamond M."/>
            <person name="Durham M.E."/>
            <person name="Foxe J.M."/>
            <person name="Go M."/>
            <person name="Henderson B.A."/>
            <person name="Jones I.B."/>
            <person name="McGettigan J.A."/>
            <person name="Micheletti S.J."/>
            <person name="Nasrallah M.E."/>
            <person name="Ortiz D."/>
            <person name="Piller C.R."/>
            <person name="Privatt S.R."/>
            <person name="Schneider S.L."/>
            <person name="Sharp S."/>
            <person name="Smith T.C."/>
            <person name="Stanton J.D."/>
            <person name="Ullery H.E."/>
            <person name="Wilson R.J."/>
            <person name="Serrano M.G."/>
            <person name="Buck G."/>
            <person name="Lee V."/>
            <person name="Wang Y."/>
            <person name="Carvalho R."/>
            <person name="Voegtly L."/>
            <person name="Shi R."/>
            <person name="Duckworth R."/>
            <person name="Johnson A."/>
            <person name="Loviza R."/>
            <person name="Walstead R."/>
            <person name="Shah Z."/>
            <person name="Kiflezghi M."/>
            <person name="Wade K."/>
            <person name="Ball S.L."/>
            <person name="Bradley K.W."/>
            <person name="Asai D.J."/>
            <person name="Bowman C.A."/>
            <person name="Russell D.A."/>
            <person name="Pope W.H."/>
            <person name="Jacobs-Sera D."/>
            <person name="Hendrix R.W."/>
            <person name="Hatfull G.F."/>
        </authorList>
    </citation>
    <scope>NUCLEOTIDE SEQUENCE [LARGE SCALE GENOMIC DNA]</scope>
    <source>
        <strain evidence="2 3">DSM 27648</strain>
    </source>
</reference>
<name>A0A0K1PN39_9BACT</name>
<accession>A0A0K1PN39</accession>
<sequence>MLDESIQGVVMVRRALASACFLVCALLVPAVAHADEAAAPAAAAVLAPASSGTFPQIGGHVGFALPLVTLAKDTTVIGGDFVTVGLTPGITVKLSERWKVDFEFIALNELKRTPTATTFVVDPGVIYDAGPLSAGLRVATQVGAPSNIGVVPIVVLPFKGDGPLTPYIEADVPLFLRDNGTSMQPSASLQFQAGVAF</sequence>
<proteinExistence type="predicted"/>